<accession>A0A9W9ZLQ6</accession>
<evidence type="ECO:0008006" key="3">
    <source>
        <dbReference type="Google" id="ProtNLM"/>
    </source>
</evidence>
<protein>
    <recommendedName>
        <fullName evidence="3">DEAD/DEAH box helicase domain-containing protein</fullName>
    </recommendedName>
</protein>
<dbReference type="EMBL" id="MU825891">
    <property type="protein sequence ID" value="KAJ7384048.1"/>
    <property type="molecule type" value="Genomic_DNA"/>
</dbReference>
<keyword evidence="2" id="KW-1185">Reference proteome</keyword>
<proteinExistence type="predicted"/>
<comment type="caution">
    <text evidence="1">The sequence shown here is derived from an EMBL/GenBank/DDBJ whole genome shotgun (WGS) entry which is preliminary data.</text>
</comment>
<dbReference type="SUPFAM" id="SSF52540">
    <property type="entry name" value="P-loop containing nucleoside triphosphate hydrolases"/>
    <property type="match status" value="1"/>
</dbReference>
<sequence length="168" mass="18945">MKLQLGNFTQESISAFKDPMGEECMFQDYLKSHGLCSSKFYIYLMSTLTGEEGSLPGKEDPILITIPDYLARRREGLVLQGEAAKSNRLILHPPSEVWGYDGNKLIIGYKCPLEQRKAIKQLFEKKDLLAVLPTCYGKSLIFQLLVLLARAEDETACLLGYNPTLKHN</sequence>
<name>A0A9W9ZLQ6_9CNID</name>
<reference evidence="1" key="1">
    <citation type="submission" date="2023-01" db="EMBL/GenBank/DDBJ databases">
        <title>Genome assembly of the deep-sea coral Lophelia pertusa.</title>
        <authorList>
            <person name="Herrera S."/>
            <person name="Cordes E."/>
        </authorList>
    </citation>
    <scope>NUCLEOTIDE SEQUENCE</scope>
    <source>
        <strain evidence="1">USNM1676648</strain>
        <tissue evidence="1">Polyp</tissue>
    </source>
</reference>
<dbReference type="Proteomes" id="UP001163046">
    <property type="component" value="Unassembled WGS sequence"/>
</dbReference>
<gene>
    <name evidence="1" type="ORF">OS493_024062</name>
</gene>
<dbReference type="AlphaFoldDB" id="A0A9W9ZLQ6"/>
<organism evidence="1 2">
    <name type="scientific">Desmophyllum pertusum</name>
    <dbReference type="NCBI Taxonomy" id="174260"/>
    <lineage>
        <taxon>Eukaryota</taxon>
        <taxon>Metazoa</taxon>
        <taxon>Cnidaria</taxon>
        <taxon>Anthozoa</taxon>
        <taxon>Hexacorallia</taxon>
        <taxon>Scleractinia</taxon>
        <taxon>Caryophylliina</taxon>
        <taxon>Caryophylliidae</taxon>
        <taxon>Desmophyllum</taxon>
    </lineage>
</organism>
<evidence type="ECO:0000313" key="2">
    <source>
        <dbReference type="Proteomes" id="UP001163046"/>
    </source>
</evidence>
<dbReference type="InterPro" id="IPR027417">
    <property type="entry name" value="P-loop_NTPase"/>
</dbReference>
<evidence type="ECO:0000313" key="1">
    <source>
        <dbReference type="EMBL" id="KAJ7384048.1"/>
    </source>
</evidence>
<dbReference type="Gene3D" id="3.40.50.300">
    <property type="entry name" value="P-loop containing nucleotide triphosphate hydrolases"/>
    <property type="match status" value="1"/>
</dbReference>